<reference evidence="1 2" key="1">
    <citation type="submission" date="2018-11" db="EMBL/GenBank/DDBJ databases">
        <authorList>
            <consortium name="Pathogen Informatics"/>
        </authorList>
    </citation>
    <scope>NUCLEOTIDE SEQUENCE [LARGE SCALE GENOMIC DNA]</scope>
</reference>
<name>A0A3P6TEM8_CYLGO</name>
<evidence type="ECO:0000313" key="2">
    <source>
        <dbReference type="Proteomes" id="UP000271889"/>
    </source>
</evidence>
<dbReference type="Proteomes" id="UP000271889">
    <property type="component" value="Unassembled WGS sequence"/>
</dbReference>
<gene>
    <name evidence="1" type="ORF">CGOC_LOCUS7375</name>
</gene>
<accession>A0A3P6TEM8</accession>
<dbReference type="EMBL" id="UYRV01025566">
    <property type="protein sequence ID" value="VDK77690.1"/>
    <property type="molecule type" value="Genomic_DNA"/>
</dbReference>
<dbReference type="AlphaFoldDB" id="A0A3P6TEM8"/>
<sequence length="83" mass="9402">MGKTKQSRPTSHIDKLLLIRDHFQRVKECNNYFDGLNEQNRKFFEQFKLGIDSQAPTVEKQAASVMDGVVQTINAFTVGPSSN</sequence>
<protein>
    <submittedName>
        <fullName evidence="1">Uncharacterized protein</fullName>
    </submittedName>
</protein>
<proteinExistence type="predicted"/>
<organism evidence="1 2">
    <name type="scientific">Cylicostephanus goldi</name>
    <name type="common">Nematode worm</name>
    <dbReference type="NCBI Taxonomy" id="71465"/>
    <lineage>
        <taxon>Eukaryota</taxon>
        <taxon>Metazoa</taxon>
        <taxon>Ecdysozoa</taxon>
        <taxon>Nematoda</taxon>
        <taxon>Chromadorea</taxon>
        <taxon>Rhabditida</taxon>
        <taxon>Rhabditina</taxon>
        <taxon>Rhabditomorpha</taxon>
        <taxon>Strongyloidea</taxon>
        <taxon>Strongylidae</taxon>
        <taxon>Cylicostephanus</taxon>
    </lineage>
</organism>
<keyword evidence="2" id="KW-1185">Reference proteome</keyword>
<evidence type="ECO:0000313" key="1">
    <source>
        <dbReference type="EMBL" id="VDK77690.1"/>
    </source>
</evidence>